<comment type="similarity">
    <text evidence="2">Belongs to the AOR/FOR family.</text>
</comment>
<dbReference type="AlphaFoldDB" id="X0SAH7"/>
<dbReference type="Gene3D" id="1.10.569.10">
    <property type="entry name" value="Aldehyde Ferredoxin Oxidoreductase Protein, subunit A, domain 2"/>
    <property type="match status" value="1"/>
</dbReference>
<feature type="domain" description="Aldehyde ferredoxin oxidoreductase N-terminal" evidence="7">
    <location>
        <begin position="1"/>
        <end position="197"/>
    </location>
</feature>
<organism evidence="8">
    <name type="scientific">marine sediment metagenome</name>
    <dbReference type="NCBI Taxonomy" id="412755"/>
    <lineage>
        <taxon>unclassified sequences</taxon>
        <taxon>metagenomes</taxon>
        <taxon>ecological metagenomes</taxon>
    </lineage>
</organism>
<dbReference type="Pfam" id="PF02730">
    <property type="entry name" value="AFOR_N"/>
    <property type="match status" value="1"/>
</dbReference>
<accession>X0SAH7</accession>
<dbReference type="InterPro" id="IPR013983">
    <property type="entry name" value="Ald_Fedxn_OxRdtase_N"/>
</dbReference>
<evidence type="ECO:0000256" key="6">
    <source>
        <dbReference type="ARBA" id="ARBA00023014"/>
    </source>
</evidence>
<dbReference type="GO" id="GO:0016625">
    <property type="term" value="F:oxidoreductase activity, acting on the aldehyde or oxo group of donors, iron-sulfur protein as acceptor"/>
    <property type="evidence" value="ECO:0007669"/>
    <property type="project" value="InterPro"/>
</dbReference>
<dbReference type="InterPro" id="IPR001203">
    <property type="entry name" value="OxRdtase_Ald_Fedxn_C"/>
</dbReference>
<feature type="non-terminal residue" evidence="8">
    <location>
        <position position="380"/>
    </location>
</feature>
<keyword evidence="6" id="KW-0411">Iron-sulfur</keyword>
<dbReference type="InterPro" id="IPR013984">
    <property type="entry name" value="Ald_Fedxn_OxRdtase_dom2"/>
</dbReference>
<dbReference type="PANTHER" id="PTHR30038:SF0">
    <property type="entry name" value="TUNGSTEN-CONTAINING ALDEHYDE FERREDOXIN OXIDOREDUCTASE"/>
    <property type="match status" value="1"/>
</dbReference>
<dbReference type="Pfam" id="PF01314">
    <property type="entry name" value="AFOR_C"/>
    <property type="match status" value="1"/>
</dbReference>
<feature type="non-terminal residue" evidence="8">
    <location>
        <position position="1"/>
    </location>
</feature>
<evidence type="ECO:0000256" key="3">
    <source>
        <dbReference type="ARBA" id="ARBA00022485"/>
    </source>
</evidence>
<reference evidence="8" key="1">
    <citation type="journal article" date="2014" name="Front. Microbiol.">
        <title>High frequency of phylogenetically diverse reductive dehalogenase-homologous genes in deep subseafloor sedimentary metagenomes.</title>
        <authorList>
            <person name="Kawai M."/>
            <person name="Futagami T."/>
            <person name="Toyoda A."/>
            <person name="Takaki Y."/>
            <person name="Nishi S."/>
            <person name="Hori S."/>
            <person name="Arai W."/>
            <person name="Tsubouchi T."/>
            <person name="Morono Y."/>
            <person name="Uchiyama I."/>
            <person name="Ito T."/>
            <person name="Fujiyama A."/>
            <person name="Inagaki F."/>
            <person name="Takami H."/>
        </authorList>
    </citation>
    <scope>NUCLEOTIDE SEQUENCE</scope>
    <source>
        <strain evidence="8">Expedition CK06-06</strain>
    </source>
</reference>
<evidence type="ECO:0000313" key="8">
    <source>
        <dbReference type="EMBL" id="GAF72937.1"/>
    </source>
</evidence>
<dbReference type="InterPro" id="IPR036503">
    <property type="entry name" value="Ald_Fedxn_OxRdtase_N_sf"/>
</dbReference>
<proteinExistence type="inferred from homology"/>
<dbReference type="EMBL" id="BARS01008033">
    <property type="protein sequence ID" value="GAF72937.1"/>
    <property type="molecule type" value="Genomic_DNA"/>
</dbReference>
<keyword evidence="4" id="KW-0479">Metal-binding</keyword>
<keyword evidence="5" id="KW-0408">Iron</keyword>
<name>X0SAH7_9ZZZZ</name>
<dbReference type="GO" id="GO:0051539">
    <property type="term" value="F:4 iron, 4 sulfur cluster binding"/>
    <property type="evidence" value="ECO:0007669"/>
    <property type="project" value="UniProtKB-KW"/>
</dbReference>
<dbReference type="InterPro" id="IPR036021">
    <property type="entry name" value="Tungsten_al_ferr_oxy-like_C"/>
</dbReference>
<dbReference type="PANTHER" id="PTHR30038">
    <property type="entry name" value="ALDEHYDE FERREDOXIN OXIDOREDUCTASE"/>
    <property type="match status" value="1"/>
</dbReference>
<dbReference type="GO" id="GO:0046872">
    <property type="term" value="F:metal ion binding"/>
    <property type="evidence" value="ECO:0007669"/>
    <property type="project" value="UniProtKB-KW"/>
</dbReference>
<comment type="caution">
    <text evidence="8">The sequence shown here is derived from an EMBL/GenBank/DDBJ whole genome shotgun (WGS) entry which is preliminary data.</text>
</comment>
<gene>
    <name evidence="8" type="ORF">S01H1_15390</name>
</gene>
<dbReference type="Gene3D" id="3.60.9.10">
    <property type="entry name" value="Aldehyde ferredoxin oxidoreductase, N-terminal domain"/>
    <property type="match status" value="1"/>
</dbReference>
<evidence type="ECO:0000256" key="5">
    <source>
        <dbReference type="ARBA" id="ARBA00023004"/>
    </source>
</evidence>
<comment type="cofactor">
    <cofactor evidence="1">
        <name>[4Fe-4S] cluster</name>
        <dbReference type="ChEBI" id="CHEBI:49883"/>
    </cofactor>
</comment>
<sequence length="380" mass="39656">TIKLEDVPQDYMGLGGRGLTSIMINKEVPPKCDPLGPENKIIFAPGLLSGTSLVNTSRISIGAKSPLTGGIKESNAGGTVAAALGRLGITAVVIEGQAPEGNLSILSIDKEGEVNLIPAQEYRGMRTYQFVEKILEAYGKKTAVLCIGPAGEQRMPLASIQSSDIDGRPCRAAGRGGLGAVMGAKGLKAVVVDQGGKRADAIADPEAFNEAAKVLAKIIKEEFINVNMMAPLGTASLVAPVNSMGAFPSYNATKGVLDGWENISGEAMAELIKKRGGNTTHMGCAQCVIHCSNIFVDEKGKYVTGSLEYETIWSMGGMTGIVDLDTIAQLDFLCDDIGVDTMSTGVAIAVAMDAGHKKFGDGKAAIEMVEEIGKGTEFGR</sequence>
<dbReference type="SUPFAM" id="SSF56228">
    <property type="entry name" value="Aldehyde ferredoxin oxidoreductase, N-terminal domain"/>
    <property type="match status" value="1"/>
</dbReference>
<dbReference type="SUPFAM" id="SSF48310">
    <property type="entry name" value="Aldehyde ferredoxin oxidoreductase, C-terminal domains"/>
    <property type="match status" value="1"/>
</dbReference>
<dbReference type="SMART" id="SM00790">
    <property type="entry name" value="AFOR_N"/>
    <property type="match status" value="1"/>
</dbReference>
<dbReference type="GO" id="GO:0009055">
    <property type="term" value="F:electron transfer activity"/>
    <property type="evidence" value="ECO:0007669"/>
    <property type="project" value="InterPro"/>
</dbReference>
<evidence type="ECO:0000256" key="4">
    <source>
        <dbReference type="ARBA" id="ARBA00022723"/>
    </source>
</evidence>
<dbReference type="InterPro" id="IPR051919">
    <property type="entry name" value="W-dependent_AOR"/>
</dbReference>
<evidence type="ECO:0000259" key="7">
    <source>
        <dbReference type="SMART" id="SM00790"/>
    </source>
</evidence>
<keyword evidence="3" id="KW-0004">4Fe-4S</keyword>
<protein>
    <recommendedName>
        <fullName evidence="7">Aldehyde ferredoxin oxidoreductase N-terminal domain-containing protein</fullName>
    </recommendedName>
</protein>
<evidence type="ECO:0000256" key="2">
    <source>
        <dbReference type="ARBA" id="ARBA00011032"/>
    </source>
</evidence>
<evidence type="ECO:0000256" key="1">
    <source>
        <dbReference type="ARBA" id="ARBA00001966"/>
    </source>
</evidence>